<dbReference type="AlphaFoldDB" id="A0AAE1HQL0"/>
<evidence type="ECO:0000313" key="14">
    <source>
        <dbReference type="EMBL" id="KAK3925617.1"/>
    </source>
</evidence>
<dbReference type="PROSITE" id="PS00134">
    <property type="entry name" value="TRYPSIN_HIS"/>
    <property type="match status" value="1"/>
</dbReference>
<evidence type="ECO:0000256" key="9">
    <source>
        <dbReference type="RuleBase" id="RU363034"/>
    </source>
</evidence>
<keyword evidence="2 9" id="KW-0645">Protease</keyword>
<dbReference type="PROSITE" id="PS50038">
    <property type="entry name" value="FZ"/>
    <property type="match status" value="1"/>
</dbReference>
<feature type="compositionally biased region" description="Polar residues" evidence="10">
    <location>
        <begin position="398"/>
        <end position="413"/>
    </location>
</feature>
<dbReference type="InterPro" id="IPR036790">
    <property type="entry name" value="Frizzled_dom_sf"/>
</dbReference>
<gene>
    <name evidence="14" type="ORF">KUF71_013866</name>
</gene>
<dbReference type="CDD" id="cd00190">
    <property type="entry name" value="Tryp_SPc"/>
    <property type="match status" value="1"/>
</dbReference>
<dbReference type="FunFam" id="2.40.10.10:FF:000003">
    <property type="entry name" value="Transmembrane serine protease 3"/>
    <property type="match status" value="1"/>
</dbReference>
<feature type="disulfide bond" evidence="7">
    <location>
        <begin position="803"/>
        <end position="815"/>
    </location>
</feature>
<feature type="compositionally biased region" description="Low complexity" evidence="10">
    <location>
        <begin position="240"/>
        <end position="253"/>
    </location>
</feature>
<feature type="compositionally biased region" description="Polar residues" evidence="10">
    <location>
        <begin position="325"/>
        <end position="341"/>
    </location>
</feature>
<reference evidence="14" key="1">
    <citation type="submission" date="2021-07" db="EMBL/GenBank/DDBJ databases">
        <authorList>
            <person name="Catto M.A."/>
            <person name="Jacobson A."/>
            <person name="Kennedy G."/>
            <person name="Labadie P."/>
            <person name="Hunt B.G."/>
            <person name="Srinivasan R."/>
        </authorList>
    </citation>
    <scope>NUCLEOTIDE SEQUENCE</scope>
    <source>
        <strain evidence="14">PL_HMW_Pooled</strain>
        <tissue evidence="14">Head</tissue>
    </source>
</reference>
<protein>
    <submittedName>
        <fullName evidence="14">Atrial natriuretic peptide-converting enzyme</fullName>
    </submittedName>
</protein>
<evidence type="ECO:0000259" key="11">
    <source>
        <dbReference type="PROSITE" id="PS50038"/>
    </source>
</evidence>
<organism evidence="14 15">
    <name type="scientific">Frankliniella fusca</name>
    <dbReference type="NCBI Taxonomy" id="407009"/>
    <lineage>
        <taxon>Eukaryota</taxon>
        <taxon>Metazoa</taxon>
        <taxon>Ecdysozoa</taxon>
        <taxon>Arthropoda</taxon>
        <taxon>Hexapoda</taxon>
        <taxon>Insecta</taxon>
        <taxon>Pterygota</taxon>
        <taxon>Neoptera</taxon>
        <taxon>Paraneoptera</taxon>
        <taxon>Thysanoptera</taxon>
        <taxon>Terebrantia</taxon>
        <taxon>Thripoidea</taxon>
        <taxon>Thripidae</taxon>
        <taxon>Frankliniella</taxon>
    </lineage>
</organism>
<evidence type="ECO:0000256" key="3">
    <source>
        <dbReference type="ARBA" id="ARBA00022801"/>
    </source>
</evidence>
<dbReference type="FunFam" id="1.10.2000.10:FF:000019">
    <property type="entry name" value="Corin, isoform B"/>
    <property type="match status" value="1"/>
</dbReference>
<evidence type="ECO:0000259" key="12">
    <source>
        <dbReference type="PROSITE" id="PS50240"/>
    </source>
</evidence>
<dbReference type="SUPFAM" id="SSF50494">
    <property type="entry name" value="Trypsin-like serine proteases"/>
    <property type="match status" value="1"/>
</dbReference>
<dbReference type="InterPro" id="IPR020067">
    <property type="entry name" value="Frizzled_dom"/>
</dbReference>
<evidence type="ECO:0000256" key="8">
    <source>
        <dbReference type="PROSITE-ProRule" id="PRU00196"/>
    </source>
</evidence>
<comment type="caution">
    <text evidence="14">The sequence shown here is derived from an EMBL/GenBank/DDBJ whole genome shotgun (WGS) entry which is preliminary data.</text>
</comment>
<dbReference type="PROSITE" id="PS00135">
    <property type="entry name" value="TRYPSIN_SER"/>
    <property type="match status" value="1"/>
</dbReference>
<dbReference type="SMART" id="SM00192">
    <property type="entry name" value="LDLa"/>
    <property type="match status" value="2"/>
</dbReference>
<feature type="compositionally biased region" description="Pro residues" evidence="10">
    <location>
        <begin position="343"/>
        <end position="361"/>
    </location>
</feature>
<feature type="disulfide bond" evidence="7">
    <location>
        <begin position="786"/>
        <end position="801"/>
    </location>
</feature>
<dbReference type="EMBL" id="JAHWGI010001240">
    <property type="protein sequence ID" value="KAK3925617.1"/>
    <property type="molecule type" value="Genomic_DNA"/>
</dbReference>
<feature type="domain" description="SRCR" evidence="13">
    <location>
        <begin position="838"/>
        <end position="939"/>
    </location>
</feature>
<dbReference type="PRINTS" id="PR00722">
    <property type="entry name" value="CHYMOTRYPSIN"/>
</dbReference>
<feature type="compositionally biased region" description="Polar residues" evidence="10">
    <location>
        <begin position="520"/>
        <end position="545"/>
    </location>
</feature>
<feature type="compositionally biased region" description="Pro residues" evidence="10">
    <location>
        <begin position="379"/>
        <end position="396"/>
    </location>
</feature>
<evidence type="ECO:0000256" key="4">
    <source>
        <dbReference type="ARBA" id="ARBA00022825"/>
    </source>
</evidence>
<comment type="subcellular location">
    <subcellularLocation>
        <location evidence="1">Cell membrane</location>
        <topology evidence="1">Single-pass membrane protein</topology>
    </subcellularLocation>
</comment>
<feature type="disulfide bond" evidence="7">
    <location>
        <begin position="822"/>
        <end position="837"/>
    </location>
</feature>
<dbReference type="InterPro" id="IPR018114">
    <property type="entry name" value="TRYPSIN_HIS"/>
</dbReference>
<feature type="compositionally biased region" description="Basic residues" evidence="10">
    <location>
        <begin position="164"/>
        <end position="176"/>
    </location>
</feature>
<evidence type="ECO:0000256" key="7">
    <source>
        <dbReference type="PROSITE-ProRule" id="PRU00124"/>
    </source>
</evidence>
<name>A0AAE1HQL0_9NEOP</name>
<dbReference type="Gene3D" id="1.10.2000.10">
    <property type="entry name" value="Frizzled cysteine-rich domain"/>
    <property type="match status" value="1"/>
</dbReference>
<dbReference type="InterPro" id="IPR009003">
    <property type="entry name" value="Peptidase_S1_PA"/>
</dbReference>
<evidence type="ECO:0000313" key="15">
    <source>
        <dbReference type="Proteomes" id="UP001219518"/>
    </source>
</evidence>
<dbReference type="PROSITE" id="PS50240">
    <property type="entry name" value="TRYPSIN_DOM"/>
    <property type="match status" value="1"/>
</dbReference>
<dbReference type="GO" id="GO:0004252">
    <property type="term" value="F:serine-type endopeptidase activity"/>
    <property type="evidence" value="ECO:0007669"/>
    <property type="project" value="InterPro"/>
</dbReference>
<dbReference type="Pfam" id="PF00057">
    <property type="entry name" value="Ldl_recept_a"/>
    <property type="match status" value="1"/>
</dbReference>
<feature type="compositionally biased region" description="Polar residues" evidence="10">
    <location>
        <begin position="364"/>
        <end position="373"/>
    </location>
</feature>
<keyword evidence="5 7" id="KW-1015">Disulfide bond</keyword>
<dbReference type="InterPro" id="IPR043504">
    <property type="entry name" value="Peptidase_S1_PA_chymotrypsin"/>
</dbReference>
<dbReference type="InterPro" id="IPR033116">
    <property type="entry name" value="TRYPSIN_SER"/>
</dbReference>
<dbReference type="PROSITE" id="PS50287">
    <property type="entry name" value="SRCR_2"/>
    <property type="match status" value="1"/>
</dbReference>
<dbReference type="InterPro" id="IPR001190">
    <property type="entry name" value="SRCR"/>
</dbReference>
<feature type="domain" description="FZ" evidence="11">
    <location>
        <begin position="628"/>
        <end position="753"/>
    </location>
</feature>
<dbReference type="PROSITE" id="PS50068">
    <property type="entry name" value="LDLRA_2"/>
    <property type="match status" value="2"/>
</dbReference>
<evidence type="ECO:0000256" key="6">
    <source>
        <dbReference type="PROSITE-ProRule" id="PRU00090"/>
    </source>
</evidence>
<reference evidence="14" key="2">
    <citation type="journal article" date="2023" name="BMC Genomics">
        <title>Pest status, molecular evolution, and epigenetic factors derived from the genome assembly of Frankliniella fusca, a thysanopteran phytovirus vector.</title>
        <authorList>
            <person name="Catto M.A."/>
            <person name="Labadie P.E."/>
            <person name="Jacobson A.L."/>
            <person name="Kennedy G.G."/>
            <person name="Srinivasan R."/>
            <person name="Hunt B.G."/>
        </authorList>
    </citation>
    <scope>NUCLEOTIDE SEQUENCE</scope>
    <source>
        <strain evidence="14">PL_HMW_Pooled</strain>
    </source>
</reference>
<dbReference type="Pfam" id="PF00089">
    <property type="entry name" value="Trypsin"/>
    <property type="match status" value="1"/>
</dbReference>
<feature type="region of interest" description="Disordered" evidence="10">
    <location>
        <begin position="323"/>
        <end position="417"/>
    </location>
</feature>
<feature type="region of interest" description="Disordered" evidence="10">
    <location>
        <begin position="456"/>
        <end position="545"/>
    </location>
</feature>
<feature type="disulfide bond" evidence="6">
    <location>
        <begin position="710"/>
        <end position="734"/>
    </location>
</feature>
<feature type="disulfide bond" evidence="7">
    <location>
        <begin position="774"/>
        <end position="792"/>
    </location>
</feature>
<dbReference type="Proteomes" id="UP001219518">
    <property type="component" value="Unassembled WGS sequence"/>
</dbReference>
<dbReference type="InterPro" id="IPR002172">
    <property type="entry name" value="LDrepeatLR_classA_rpt"/>
</dbReference>
<evidence type="ECO:0000259" key="13">
    <source>
        <dbReference type="PROSITE" id="PS50287"/>
    </source>
</evidence>
<dbReference type="Pfam" id="PF01392">
    <property type="entry name" value="Fz"/>
    <property type="match status" value="1"/>
</dbReference>
<dbReference type="Gene3D" id="4.10.400.10">
    <property type="entry name" value="Low-density Lipoprotein Receptor"/>
    <property type="match status" value="2"/>
</dbReference>
<dbReference type="SMART" id="SM00063">
    <property type="entry name" value="FRI"/>
    <property type="match status" value="1"/>
</dbReference>
<keyword evidence="4 9" id="KW-0720">Serine protease</keyword>
<evidence type="ECO:0000256" key="1">
    <source>
        <dbReference type="ARBA" id="ARBA00004162"/>
    </source>
</evidence>
<accession>A0AAE1HQL0</accession>
<feature type="non-terminal residue" evidence="14">
    <location>
        <position position="1207"/>
    </location>
</feature>
<feature type="compositionally biased region" description="Low complexity" evidence="10">
    <location>
        <begin position="460"/>
        <end position="479"/>
    </location>
</feature>
<evidence type="ECO:0000256" key="10">
    <source>
        <dbReference type="SAM" id="MobiDB-lite"/>
    </source>
</evidence>
<dbReference type="PANTHER" id="PTHR24252">
    <property type="entry name" value="ACROSIN-RELATED"/>
    <property type="match status" value="1"/>
</dbReference>
<feature type="disulfide bond" evidence="7">
    <location>
        <begin position="810"/>
        <end position="828"/>
    </location>
</feature>
<dbReference type="CDD" id="cd07066">
    <property type="entry name" value="CRD_FZ"/>
    <property type="match status" value="1"/>
</dbReference>
<dbReference type="SMART" id="SM00020">
    <property type="entry name" value="Tryp_SPc"/>
    <property type="match status" value="1"/>
</dbReference>
<comment type="caution">
    <text evidence="8">Lacks conserved residue(s) required for the propagation of feature annotation.</text>
</comment>
<dbReference type="InterPro" id="IPR036055">
    <property type="entry name" value="LDL_receptor-like_sf"/>
</dbReference>
<feature type="region of interest" description="Disordered" evidence="10">
    <location>
        <begin position="203"/>
        <end position="257"/>
    </location>
</feature>
<keyword evidence="15" id="KW-1185">Reference proteome</keyword>
<dbReference type="Gene3D" id="2.40.10.10">
    <property type="entry name" value="Trypsin-like serine proteases"/>
    <property type="match status" value="1"/>
</dbReference>
<dbReference type="GO" id="GO:0006508">
    <property type="term" value="P:proteolysis"/>
    <property type="evidence" value="ECO:0007669"/>
    <property type="project" value="UniProtKB-KW"/>
</dbReference>
<proteinExistence type="predicted"/>
<dbReference type="InterPro" id="IPR001314">
    <property type="entry name" value="Peptidase_S1A"/>
</dbReference>
<dbReference type="PANTHER" id="PTHR24252:SF7">
    <property type="entry name" value="HYALIN"/>
    <property type="match status" value="1"/>
</dbReference>
<dbReference type="GO" id="GO:0005886">
    <property type="term" value="C:plasma membrane"/>
    <property type="evidence" value="ECO:0007669"/>
    <property type="project" value="UniProtKB-SubCell"/>
</dbReference>
<keyword evidence="3 9" id="KW-0378">Hydrolase</keyword>
<dbReference type="InterPro" id="IPR001254">
    <property type="entry name" value="Trypsin_dom"/>
</dbReference>
<evidence type="ECO:0000256" key="5">
    <source>
        <dbReference type="ARBA" id="ARBA00023157"/>
    </source>
</evidence>
<feature type="region of interest" description="Disordered" evidence="10">
    <location>
        <begin position="145"/>
        <end position="180"/>
    </location>
</feature>
<dbReference type="CDD" id="cd00112">
    <property type="entry name" value="LDLa"/>
    <property type="match status" value="2"/>
</dbReference>
<dbReference type="SUPFAM" id="SSF57424">
    <property type="entry name" value="LDL receptor-like module"/>
    <property type="match status" value="2"/>
</dbReference>
<dbReference type="SUPFAM" id="SSF63501">
    <property type="entry name" value="Frizzled cysteine-rich domain"/>
    <property type="match status" value="1"/>
</dbReference>
<feature type="domain" description="Peptidase S1" evidence="12">
    <location>
        <begin position="959"/>
        <end position="1200"/>
    </location>
</feature>
<evidence type="ECO:0000256" key="2">
    <source>
        <dbReference type="ARBA" id="ARBA00022670"/>
    </source>
</evidence>
<sequence length="1207" mass="129941">LLQTGQSCVSVPVSQGEARTRRLGQEAERHVVVVGRWPGLTTMKSNIPLSLSSIVSLRWALSLCWSLGRSNRIRMMKTRKTLADCGKLELCQVRSWRGGRFPGPVVGSLGRRAAPAVQHPGAVVDASSIDDAAAATSATTSATPSWFLWASPPPSPSSPSATSRARRERQQQRQHLHQQAAHQLVFLRENDGVLFVGGGLHQDEQETTTSGQTAPGEPAVGTLVPGLAAAGSGTVPQPAPAAATVPALEPPAADQRRRSSGALLGALGALADNTLHATPRPGRAASVALPKQSTAAFMELLGRPATSLAPPAASQLLLRRHSAHCASTSGQPGSGTGACQSPQGPPPPVPVRTKPGPPPPICQLLTNRPSASMSMGPPTLLPPLPPLPAPLPPPPGQQRATPAASQRRSSQGTAAAANALSALTEIRCLTAASSSQPQHPVSPDPASVDELGQQKVQLRQDSSVSSDSYSQTSSPSYTSKTMETPLLPYQKAKKKSGSGYGAGRSLTRSAGVVGSEDSCTDSALGSASTGDRSATNSTSAITKSNSTPASLQAVVRLSGSSMSLHHKIIRDHIRRPSVLRTRTIKVNKFQAIQLAFNAVALVAIALGLTAYFRANPAVKYINTEVGNPLPGVCMPVIVTFCLSHRIPYNYTMVPSYVGHMSQTDAQQDIQFYDALVDVHCYELSALFLCTIFAPKCGAGGRQVKPCRSLCREMMRRCEFFLEVFGLHFEQLVRCDNFPEYGSAEYDGEECVGHHEYLEAEQRARAPACSDGFLCDKTRCIPKDFRCDGHQDCVDETDERDCRCPSGTEHCGEEKCISHEQVCNGVVECPYGQDERNCIRLSESMGDVGSGKIEVFHPASKKWHAACVQNWHKESSPQAVCSIMGYKGSNDSRLTLWGSDRPVVAPAMEPDAVPVHKRADLYALLRNCSTHTPTVHLSCYNFECGRRRYPSTQLKATPRIIGGSPSRVGDWPFLAALLGGPEKVFYCAGVLISDQWLLTASHCVGNLSTNNYSGWTIQLGMTRRNSHSFFGQTIKVKTVLQHPDYNMAHDNDVALFQLKQRVKFNEHLLPVCLPPADYNLRPGTNCTVIGWGKKENNVSSYETTVNEAIVPILNRSLCNSWLSEQSLKVTEGMICAGYEIGGTDACQGDSGGPLLCPDEDDPERWLVVGIVSWGIKCAHPRLPGVYAYVPKYVSWIQEKMHSEDLNAE</sequence>